<evidence type="ECO:0000313" key="6">
    <source>
        <dbReference type="Proteomes" id="UP000823882"/>
    </source>
</evidence>
<evidence type="ECO:0000256" key="2">
    <source>
        <dbReference type="ARBA" id="ARBA00022803"/>
    </source>
</evidence>
<reference evidence="5" key="2">
    <citation type="submission" date="2021-04" db="EMBL/GenBank/DDBJ databases">
        <authorList>
            <person name="Gilroy R."/>
        </authorList>
    </citation>
    <scope>NUCLEOTIDE SEQUENCE</scope>
    <source>
        <strain evidence="5">CHK186-1790</strain>
    </source>
</reference>
<proteinExistence type="predicted"/>
<dbReference type="PROSITE" id="PS50005">
    <property type="entry name" value="TPR"/>
    <property type="match status" value="2"/>
</dbReference>
<dbReference type="Proteomes" id="UP000823882">
    <property type="component" value="Unassembled WGS sequence"/>
</dbReference>
<dbReference type="Gene3D" id="3.90.930.1">
    <property type="match status" value="1"/>
</dbReference>
<keyword evidence="4" id="KW-0732">Signal</keyword>
<dbReference type="InterPro" id="IPR011990">
    <property type="entry name" value="TPR-like_helical_dom_sf"/>
</dbReference>
<evidence type="ECO:0000256" key="1">
    <source>
        <dbReference type="ARBA" id="ARBA00022737"/>
    </source>
</evidence>
<reference evidence="5" key="1">
    <citation type="journal article" date="2021" name="PeerJ">
        <title>Extensive microbial diversity within the chicken gut microbiome revealed by metagenomics and culture.</title>
        <authorList>
            <person name="Gilroy R."/>
            <person name="Ravi A."/>
            <person name="Getino M."/>
            <person name="Pursley I."/>
            <person name="Horton D.L."/>
            <person name="Alikhan N.F."/>
            <person name="Baker D."/>
            <person name="Gharbi K."/>
            <person name="Hall N."/>
            <person name="Watson M."/>
            <person name="Adriaenssens E.M."/>
            <person name="Foster-Nyarko E."/>
            <person name="Jarju S."/>
            <person name="Secka A."/>
            <person name="Antonio M."/>
            <person name="Oren A."/>
            <person name="Chaudhuri R.R."/>
            <person name="La Ragione R."/>
            <person name="Hildebrand F."/>
            <person name="Pallen M.J."/>
        </authorList>
    </citation>
    <scope>NUCLEOTIDE SEQUENCE</scope>
    <source>
        <strain evidence="5">CHK186-1790</strain>
    </source>
</reference>
<evidence type="ECO:0000256" key="4">
    <source>
        <dbReference type="SAM" id="SignalP"/>
    </source>
</evidence>
<keyword evidence="2 3" id="KW-0802">TPR repeat</keyword>
<dbReference type="SMART" id="SM00028">
    <property type="entry name" value="TPR"/>
    <property type="match status" value="3"/>
</dbReference>
<comment type="caution">
    <text evidence="5">The sequence shown here is derived from an EMBL/GenBank/DDBJ whole genome shotgun (WGS) entry which is preliminary data.</text>
</comment>
<dbReference type="EMBL" id="DWWJ01000081">
    <property type="protein sequence ID" value="HJC40756.1"/>
    <property type="molecule type" value="Genomic_DNA"/>
</dbReference>
<evidence type="ECO:0000313" key="5">
    <source>
        <dbReference type="EMBL" id="HJC40756.1"/>
    </source>
</evidence>
<feature type="repeat" description="TPR" evidence="3">
    <location>
        <begin position="27"/>
        <end position="60"/>
    </location>
</feature>
<evidence type="ECO:0000256" key="3">
    <source>
        <dbReference type="PROSITE-ProRule" id="PRU00339"/>
    </source>
</evidence>
<dbReference type="PROSITE" id="PS51257">
    <property type="entry name" value="PROKAR_LIPOPROTEIN"/>
    <property type="match status" value="1"/>
</dbReference>
<dbReference type="InterPro" id="IPR019734">
    <property type="entry name" value="TPR_rpt"/>
</dbReference>
<feature type="signal peptide" evidence="4">
    <location>
        <begin position="1"/>
        <end position="22"/>
    </location>
</feature>
<organism evidence="5 6">
    <name type="scientific">Candidatus Intestinimonas pullistercoris</name>
    <dbReference type="NCBI Taxonomy" id="2838623"/>
    <lineage>
        <taxon>Bacteria</taxon>
        <taxon>Bacillati</taxon>
        <taxon>Bacillota</taxon>
        <taxon>Clostridia</taxon>
        <taxon>Eubacteriales</taxon>
        <taxon>Intestinimonas</taxon>
    </lineage>
</organism>
<dbReference type="Pfam" id="PF13414">
    <property type="entry name" value="TPR_11"/>
    <property type="match status" value="1"/>
</dbReference>
<keyword evidence="1" id="KW-0677">Repeat</keyword>
<dbReference type="AlphaFoldDB" id="A0A9D2T0D4"/>
<protein>
    <submittedName>
        <fullName evidence="5">Tetratricopeptide repeat protein</fullName>
    </submittedName>
</protein>
<dbReference type="PANTHER" id="PTHR22904:SF523">
    <property type="entry name" value="STRESS-INDUCED-PHOSPHOPROTEIN 1"/>
    <property type="match status" value="1"/>
</dbReference>
<feature type="chain" id="PRO_5038693394" evidence="4">
    <location>
        <begin position="23"/>
        <end position="360"/>
    </location>
</feature>
<dbReference type="Pfam" id="PF14559">
    <property type="entry name" value="TPR_19"/>
    <property type="match status" value="1"/>
</dbReference>
<feature type="repeat" description="TPR" evidence="3">
    <location>
        <begin position="99"/>
        <end position="132"/>
    </location>
</feature>
<dbReference type="GO" id="GO:0051879">
    <property type="term" value="F:Hsp90 protein binding"/>
    <property type="evidence" value="ECO:0007669"/>
    <property type="project" value="TreeGrafter"/>
</dbReference>
<name>A0A9D2T0D4_9FIRM</name>
<accession>A0A9D2T0D4</accession>
<dbReference type="Gene3D" id="1.25.40.10">
    <property type="entry name" value="Tetratricopeptide repeat domain"/>
    <property type="match status" value="1"/>
</dbReference>
<dbReference type="SUPFAM" id="SSF48452">
    <property type="entry name" value="TPR-like"/>
    <property type="match status" value="1"/>
</dbReference>
<sequence>MERMRRLPALLLTLGLLLSACGGQGSWQEQYDLGVRYLSEGNYEEAILAFTAAIEIDPSRAEAYVGRGDAYVASGETEEHLAAALADYEAALERDETLLDAWLGVADIYIRQGDYDRALEVLREGLEKTGGDQSIEDKITEMEHGSITDSAGNVRRMNSYDGDGTLVWYHLYTYDSQGRQASVTSYDAQGTQTGHVDHTYNEAGDQVVSHYYRTATGEVGRLEYEYDSSGRVSKEFHYSLSGELDSYSIREYDSDDHLVREEEYDTEGEMTGYETRSYNAQGQLIRLDSYEKMDTGGTFELFYYQTWEYDSDGRRIAYRQFNPDGTLDWEEIPQYDDSGELLGEDKYDGAGKLISSTVSE</sequence>
<dbReference type="PANTHER" id="PTHR22904">
    <property type="entry name" value="TPR REPEAT CONTAINING PROTEIN"/>
    <property type="match status" value="1"/>
</dbReference>
<dbReference type="PROSITE" id="PS50293">
    <property type="entry name" value="TPR_REGION"/>
    <property type="match status" value="1"/>
</dbReference>
<gene>
    <name evidence="5" type="ORF">H9701_04305</name>
</gene>